<proteinExistence type="inferred from homology"/>
<dbReference type="InterPro" id="IPR007627">
    <property type="entry name" value="RNA_pol_sigma70_r2"/>
</dbReference>
<evidence type="ECO:0000259" key="6">
    <source>
        <dbReference type="Pfam" id="PF08281"/>
    </source>
</evidence>
<dbReference type="PANTHER" id="PTHR43133:SF51">
    <property type="entry name" value="RNA POLYMERASE SIGMA FACTOR"/>
    <property type="match status" value="1"/>
</dbReference>
<comment type="similarity">
    <text evidence="1">Belongs to the sigma-70 factor family. ECF subfamily.</text>
</comment>
<name>A0ABT2EQ87_9BACT</name>
<accession>A0ABT2EQ87</accession>
<keyword evidence="3" id="KW-0731">Sigma factor</keyword>
<evidence type="ECO:0000256" key="1">
    <source>
        <dbReference type="ARBA" id="ARBA00010641"/>
    </source>
</evidence>
<gene>
    <name evidence="7" type="ORF">M2350_001460</name>
</gene>
<dbReference type="Proteomes" id="UP001204798">
    <property type="component" value="Unassembled WGS sequence"/>
</dbReference>
<dbReference type="InterPro" id="IPR013249">
    <property type="entry name" value="RNA_pol_sigma70_r4_t2"/>
</dbReference>
<dbReference type="InterPro" id="IPR039425">
    <property type="entry name" value="RNA_pol_sigma-70-like"/>
</dbReference>
<dbReference type="Pfam" id="PF08281">
    <property type="entry name" value="Sigma70_r4_2"/>
    <property type="match status" value="1"/>
</dbReference>
<dbReference type="InterPro" id="IPR014284">
    <property type="entry name" value="RNA_pol_sigma-70_dom"/>
</dbReference>
<dbReference type="NCBIfam" id="TIGR02937">
    <property type="entry name" value="sigma70-ECF"/>
    <property type="match status" value="1"/>
</dbReference>
<dbReference type="CDD" id="cd06171">
    <property type="entry name" value="Sigma70_r4"/>
    <property type="match status" value="1"/>
</dbReference>
<evidence type="ECO:0000259" key="5">
    <source>
        <dbReference type="Pfam" id="PF04542"/>
    </source>
</evidence>
<evidence type="ECO:0000313" key="7">
    <source>
        <dbReference type="EMBL" id="MCS3919060.1"/>
    </source>
</evidence>
<dbReference type="InterPro" id="IPR036388">
    <property type="entry name" value="WH-like_DNA-bd_sf"/>
</dbReference>
<dbReference type="InterPro" id="IPR013324">
    <property type="entry name" value="RNA_pol_sigma_r3/r4-like"/>
</dbReference>
<organism evidence="7 8">
    <name type="scientific">Candidatus Fervidibacter sacchari</name>
    <dbReference type="NCBI Taxonomy" id="1448929"/>
    <lineage>
        <taxon>Bacteria</taxon>
        <taxon>Candidatus Fervidibacterota</taxon>
        <taxon>Candidatus Fervidibacter</taxon>
    </lineage>
</organism>
<sequence>MAPDKGRQCRGEACRQRIYHWLLGLVNSRDDAEDLCQEICLRCLSGRTHLRDEANFFAWLRRIAQNTLKDFLRKKSRQTAWLETELDEEALMAIQEMHFWRALAEAKERSAVWEALSRLPERQRRLLVMKYVEGYSHKAIAEHLGITEQSAWQLLHRAKKKKKAFKEAYMDIVGGKPDKGSRSRDARGEVK</sequence>
<dbReference type="Pfam" id="PF04542">
    <property type="entry name" value="Sigma70_r2"/>
    <property type="match status" value="1"/>
</dbReference>
<evidence type="ECO:0000313" key="8">
    <source>
        <dbReference type="Proteomes" id="UP001204798"/>
    </source>
</evidence>
<dbReference type="Gene3D" id="1.10.1740.10">
    <property type="match status" value="1"/>
</dbReference>
<protein>
    <submittedName>
        <fullName evidence="7">RNA polymerase sigma-70 factor (ECF subfamily)</fullName>
    </submittedName>
</protein>
<evidence type="ECO:0000256" key="2">
    <source>
        <dbReference type="ARBA" id="ARBA00023015"/>
    </source>
</evidence>
<dbReference type="RefSeq" id="WP_259095153.1">
    <property type="nucleotide sequence ID" value="NZ_CP130454.1"/>
</dbReference>
<comment type="caution">
    <text evidence="7">The sequence shown here is derived from an EMBL/GenBank/DDBJ whole genome shotgun (WGS) entry which is preliminary data.</text>
</comment>
<dbReference type="PANTHER" id="PTHR43133">
    <property type="entry name" value="RNA POLYMERASE ECF-TYPE SIGMA FACTO"/>
    <property type="match status" value="1"/>
</dbReference>
<dbReference type="InterPro" id="IPR013325">
    <property type="entry name" value="RNA_pol_sigma_r2"/>
</dbReference>
<feature type="domain" description="RNA polymerase sigma factor 70 region 4 type 2" evidence="6">
    <location>
        <begin position="111"/>
        <end position="161"/>
    </location>
</feature>
<evidence type="ECO:0000256" key="4">
    <source>
        <dbReference type="ARBA" id="ARBA00023163"/>
    </source>
</evidence>
<keyword evidence="8" id="KW-1185">Reference proteome</keyword>
<keyword evidence="4" id="KW-0804">Transcription</keyword>
<keyword evidence="2" id="KW-0805">Transcription regulation</keyword>
<reference evidence="7 8" key="1">
    <citation type="submission" date="2022-08" db="EMBL/GenBank/DDBJ databases">
        <title>Bacterial and archaeal communities from various locations to study Microbial Dark Matter (Phase II).</title>
        <authorList>
            <person name="Stepanauskas R."/>
        </authorList>
    </citation>
    <scope>NUCLEOTIDE SEQUENCE [LARGE SCALE GENOMIC DNA]</scope>
    <source>
        <strain evidence="7 8">PD1</strain>
    </source>
</reference>
<dbReference type="EMBL" id="JANUCP010000002">
    <property type="protein sequence ID" value="MCS3919060.1"/>
    <property type="molecule type" value="Genomic_DNA"/>
</dbReference>
<dbReference type="SUPFAM" id="SSF88946">
    <property type="entry name" value="Sigma2 domain of RNA polymerase sigma factors"/>
    <property type="match status" value="1"/>
</dbReference>
<feature type="domain" description="RNA polymerase sigma-70 region 2" evidence="5">
    <location>
        <begin position="13"/>
        <end position="77"/>
    </location>
</feature>
<dbReference type="SUPFAM" id="SSF88659">
    <property type="entry name" value="Sigma3 and sigma4 domains of RNA polymerase sigma factors"/>
    <property type="match status" value="1"/>
</dbReference>
<evidence type="ECO:0000256" key="3">
    <source>
        <dbReference type="ARBA" id="ARBA00023082"/>
    </source>
</evidence>
<dbReference type="Gene3D" id="1.10.10.10">
    <property type="entry name" value="Winged helix-like DNA-binding domain superfamily/Winged helix DNA-binding domain"/>
    <property type="match status" value="1"/>
</dbReference>